<dbReference type="Pfam" id="PF01753">
    <property type="entry name" value="zf-MYND"/>
    <property type="match status" value="1"/>
</dbReference>
<evidence type="ECO:0000313" key="8">
    <source>
        <dbReference type="Proteomes" id="UP001632038"/>
    </source>
</evidence>
<dbReference type="EMBL" id="JAVIJP010000017">
    <property type="protein sequence ID" value="KAL3641315.1"/>
    <property type="molecule type" value="Genomic_DNA"/>
</dbReference>
<evidence type="ECO:0000259" key="6">
    <source>
        <dbReference type="PROSITE" id="PS50865"/>
    </source>
</evidence>
<keyword evidence="1" id="KW-0479">Metal-binding</keyword>
<sequence>MDELQNQLNDQSLTILTIPEKGRCLFTARDFSPGEVILSDGPYVSVPNKNKESPESKCEWCFSSVNLKKCSACHVVYYCSSKCQKSDWKMHSVECQALKKVEQERLKLLTPSIRLMVRLCIRQKLEIQKILPTTARDNYKLIKALVSRILMYISEVNENQLVLYAQMANLVNLILQWPDSEINIKEIAGNFSKLACNAHTICDSELRPLGTGLYPVISVINHSCSPNSVLVFEDRLAVVRAMQQIPKGTEVSISYIELAGSTVTRQKALKEQYFFTCTCARCINLGQRDDIKESAILEGYRCKDSKCNGFLIRYSDNKGFVCQQCGLLRNKEEISQITNEVKCISEKASISLSSGCKNESILAYKMIEELQLKLCNPFSINLMRTRETLLKILMELQEWKEALSYCRLTIPTYERVYPSCHPLIGLQYYMSGKLEWLLGETEAAVRSLTKALDVLRITHGTKTSFMMELMSKLDEARAEASYMLRSRNGE</sequence>
<dbReference type="Proteomes" id="UP001632038">
    <property type="component" value="Unassembled WGS sequence"/>
</dbReference>
<dbReference type="InterPro" id="IPR002893">
    <property type="entry name" value="Znf_MYND"/>
</dbReference>
<keyword evidence="2 4" id="KW-0863">Zinc-finger</keyword>
<evidence type="ECO:0000313" key="7">
    <source>
        <dbReference type="EMBL" id="KAL3641315.1"/>
    </source>
</evidence>
<dbReference type="GO" id="GO:0008270">
    <property type="term" value="F:zinc ion binding"/>
    <property type="evidence" value="ECO:0007669"/>
    <property type="project" value="UniProtKB-KW"/>
</dbReference>
<dbReference type="PROSITE" id="PS01360">
    <property type="entry name" value="ZF_MYND_1"/>
    <property type="match status" value="1"/>
</dbReference>
<keyword evidence="3" id="KW-0862">Zinc</keyword>
<name>A0ABD3DG51_9LAMI</name>
<dbReference type="InterPro" id="IPR046341">
    <property type="entry name" value="SET_dom_sf"/>
</dbReference>
<accession>A0ABD3DG51</accession>
<evidence type="ECO:0000256" key="3">
    <source>
        <dbReference type="ARBA" id="ARBA00022833"/>
    </source>
</evidence>
<dbReference type="PROSITE" id="PS50280">
    <property type="entry name" value="SET"/>
    <property type="match status" value="1"/>
</dbReference>
<reference evidence="8" key="1">
    <citation type="journal article" date="2024" name="IScience">
        <title>Strigolactones Initiate the Formation of Haustorium-like Structures in Castilleja.</title>
        <authorList>
            <person name="Buerger M."/>
            <person name="Peterson D."/>
            <person name="Chory J."/>
        </authorList>
    </citation>
    <scope>NUCLEOTIDE SEQUENCE [LARGE SCALE GENOMIC DNA]</scope>
</reference>
<organism evidence="7 8">
    <name type="scientific">Castilleja foliolosa</name>
    <dbReference type="NCBI Taxonomy" id="1961234"/>
    <lineage>
        <taxon>Eukaryota</taxon>
        <taxon>Viridiplantae</taxon>
        <taxon>Streptophyta</taxon>
        <taxon>Embryophyta</taxon>
        <taxon>Tracheophyta</taxon>
        <taxon>Spermatophyta</taxon>
        <taxon>Magnoliopsida</taxon>
        <taxon>eudicotyledons</taxon>
        <taxon>Gunneridae</taxon>
        <taxon>Pentapetalae</taxon>
        <taxon>asterids</taxon>
        <taxon>lamiids</taxon>
        <taxon>Lamiales</taxon>
        <taxon>Orobanchaceae</taxon>
        <taxon>Pedicularideae</taxon>
        <taxon>Castillejinae</taxon>
        <taxon>Castilleja</taxon>
    </lineage>
</organism>
<dbReference type="Gene3D" id="1.10.220.160">
    <property type="match status" value="1"/>
</dbReference>
<dbReference type="Gene3D" id="6.10.140.2220">
    <property type="match status" value="1"/>
</dbReference>
<proteinExistence type="predicted"/>
<dbReference type="SMART" id="SM00317">
    <property type="entry name" value="SET"/>
    <property type="match status" value="1"/>
</dbReference>
<gene>
    <name evidence="7" type="primary">ASHR1</name>
    <name evidence="7" type="ORF">CASFOL_016283</name>
</gene>
<dbReference type="PANTHER" id="PTHR12197">
    <property type="entry name" value="HISTONE-LYSINE N-METHYLTRANSFERASE SMYD"/>
    <property type="match status" value="1"/>
</dbReference>
<dbReference type="PANTHER" id="PTHR12197:SF251">
    <property type="entry name" value="EG:BACR7C10.4 PROTEIN"/>
    <property type="match status" value="1"/>
</dbReference>
<dbReference type="AlphaFoldDB" id="A0ABD3DG51"/>
<dbReference type="SUPFAM" id="SSF82199">
    <property type="entry name" value="SET domain"/>
    <property type="match status" value="1"/>
</dbReference>
<feature type="domain" description="SET" evidence="5">
    <location>
        <begin position="11"/>
        <end position="256"/>
    </location>
</feature>
<dbReference type="InterPro" id="IPR011990">
    <property type="entry name" value="TPR-like_helical_dom_sf"/>
</dbReference>
<dbReference type="Pfam" id="PF00856">
    <property type="entry name" value="SET"/>
    <property type="match status" value="1"/>
</dbReference>
<dbReference type="PROSITE" id="PS50865">
    <property type="entry name" value="ZF_MYND_2"/>
    <property type="match status" value="1"/>
</dbReference>
<dbReference type="InterPro" id="IPR050869">
    <property type="entry name" value="H3K4_H4K5_MeTrfase"/>
</dbReference>
<feature type="domain" description="MYND-type" evidence="6">
    <location>
        <begin position="58"/>
        <end position="95"/>
    </location>
</feature>
<comment type="caution">
    <text evidence="7">The sequence shown here is derived from an EMBL/GenBank/DDBJ whole genome shotgun (WGS) entry which is preliminary data.</text>
</comment>
<evidence type="ECO:0000256" key="2">
    <source>
        <dbReference type="ARBA" id="ARBA00022771"/>
    </source>
</evidence>
<evidence type="ECO:0000256" key="4">
    <source>
        <dbReference type="PROSITE-ProRule" id="PRU00134"/>
    </source>
</evidence>
<dbReference type="SUPFAM" id="SSF48452">
    <property type="entry name" value="TPR-like"/>
    <property type="match status" value="1"/>
</dbReference>
<keyword evidence="8" id="KW-1185">Reference proteome</keyword>
<dbReference type="InterPro" id="IPR001214">
    <property type="entry name" value="SET_dom"/>
</dbReference>
<evidence type="ECO:0000259" key="5">
    <source>
        <dbReference type="PROSITE" id="PS50280"/>
    </source>
</evidence>
<evidence type="ECO:0000256" key="1">
    <source>
        <dbReference type="ARBA" id="ARBA00022723"/>
    </source>
</evidence>
<dbReference type="Gene3D" id="2.170.270.10">
    <property type="entry name" value="SET domain"/>
    <property type="match status" value="1"/>
</dbReference>
<protein>
    <submittedName>
        <fullName evidence="7">Histone-lysine N-methyltransferase ashr1</fullName>
    </submittedName>
</protein>
<dbReference type="Gene3D" id="1.25.40.10">
    <property type="entry name" value="Tetratricopeptide repeat domain"/>
    <property type="match status" value="1"/>
</dbReference>